<dbReference type="GO" id="GO:0003723">
    <property type="term" value="F:RNA binding"/>
    <property type="evidence" value="ECO:0007669"/>
    <property type="project" value="InterPro"/>
</dbReference>
<dbReference type="EMBL" id="LR214945">
    <property type="protein sequence ID" value="VEU56867.1"/>
    <property type="molecule type" value="Genomic_DNA"/>
</dbReference>
<evidence type="ECO:0000313" key="4">
    <source>
        <dbReference type="Proteomes" id="UP000289557"/>
    </source>
</evidence>
<comment type="similarity">
    <text evidence="1">Belongs to the MG067/MG068/MG395 family.</text>
</comment>
<name>A0AAV5N760_MYCPM</name>
<dbReference type="InterPro" id="IPR001850">
    <property type="entry name" value="Flavi_NS3_S7"/>
</dbReference>
<dbReference type="GO" id="GO:0003724">
    <property type="term" value="F:RNA helicase activity"/>
    <property type="evidence" value="ECO:0007669"/>
    <property type="project" value="InterPro"/>
</dbReference>
<organism evidence="3 4">
    <name type="scientific">Mycoplasmoides pneumoniae</name>
    <name type="common">Mycoplasma pneumoniae</name>
    <dbReference type="NCBI Taxonomy" id="2104"/>
    <lineage>
        <taxon>Bacteria</taxon>
        <taxon>Bacillati</taxon>
        <taxon>Mycoplasmatota</taxon>
        <taxon>Mycoplasmoidales</taxon>
        <taxon>Mycoplasmoidaceae</taxon>
        <taxon>Mycoplasmoides</taxon>
    </lineage>
</organism>
<protein>
    <submittedName>
        <fullName evidence="3">Lipoprotein</fullName>
    </submittedName>
</protein>
<dbReference type="AlphaFoldDB" id="A0AAV5N760"/>
<accession>A0AAV5N760</accession>
<reference evidence="3 4" key="1">
    <citation type="submission" date="2019-01" db="EMBL/GenBank/DDBJ databases">
        <authorList>
            <consortium name="Pathogen Informatics"/>
        </authorList>
    </citation>
    <scope>NUCLEOTIDE SEQUENCE [LARGE SCALE GENOMIC DNA]</scope>
    <source>
        <strain evidence="3 4">NCTC10119</strain>
    </source>
</reference>
<dbReference type="PRINTS" id="PR00840">
    <property type="entry name" value="Y06768FAMILY"/>
</dbReference>
<dbReference type="InterPro" id="IPR022381">
    <property type="entry name" value="Uncharacterised_MG067"/>
</dbReference>
<gene>
    <name evidence="3" type="ORF">NCTC10119_00119</name>
</gene>
<dbReference type="GO" id="GO:0005524">
    <property type="term" value="F:ATP binding"/>
    <property type="evidence" value="ECO:0007669"/>
    <property type="project" value="InterPro"/>
</dbReference>
<sequence length="135" mass="15560">MNYDLSQKFKVYLEFSGKKYRIYGQSIGISHLDLGGGSSGSLLLNDKKQIAGIYFGVDGANNELGLAQLLRWKPETYHNDEARSVAYDLIFGNKNTTKYYAQFAKEHKTHLYEQIKQINNDEFRFVEKTKRHNLG</sequence>
<feature type="domain" description="Peptidase S7" evidence="2">
    <location>
        <begin position="4"/>
        <end position="69"/>
    </location>
</feature>
<proteinExistence type="inferred from homology"/>
<keyword evidence="3" id="KW-0449">Lipoprotein</keyword>
<evidence type="ECO:0000313" key="3">
    <source>
        <dbReference type="EMBL" id="VEU56867.1"/>
    </source>
</evidence>
<dbReference type="Pfam" id="PF00949">
    <property type="entry name" value="Peptidase_S7"/>
    <property type="match status" value="1"/>
</dbReference>
<evidence type="ECO:0000256" key="1">
    <source>
        <dbReference type="ARBA" id="ARBA00007807"/>
    </source>
</evidence>
<evidence type="ECO:0000259" key="2">
    <source>
        <dbReference type="Pfam" id="PF00949"/>
    </source>
</evidence>
<dbReference type="Proteomes" id="UP000289557">
    <property type="component" value="Chromosome"/>
</dbReference>